<dbReference type="GO" id="GO:0030254">
    <property type="term" value="P:protein secretion by the type III secretion system"/>
    <property type="evidence" value="ECO:0007669"/>
    <property type="project" value="InterPro"/>
</dbReference>
<accession>A0A2L0ICV6</accession>
<keyword evidence="6" id="KW-0175">Coiled coil</keyword>
<protein>
    <submittedName>
        <fullName evidence="7">HrpE/YscL family type III secretion apparatus protein</fullName>
    </submittedName>
</protein>
<dbReference type="Gene3D" id="1.20.5.2950">
    <property type="match status" value="1"/>
</dbReference>
<evidence type="ECO:0000256" key="1">
    <source>
        <dbReference type="ARBA" id="ARBA00004496"/>
    </source>
</evidence>
<evidence type="ECO:0000256" key="2">
    <source>
        <dbReference type="ARBA" id="ARBA00022448"/>
    </source>
</evidence>
<dbReference type="InterPro" id="IPR012842">
    <property type="entry name" value="T3SS_SctL/SctL2"/>
</dbReference>
<evidence type="ECO:0000313" key="8">
    <source>
        <dbReference type="Proteomes" id="UP000238365"/>
    </source>
</evidence>
<evidence type="ECO:0000256" key="5">
    <source>
        <dbReference type="ARBA" id="ARBA00024335"/>
    </source>
</evidence>
<evidence type="ECO:0000256" key="6">
    <source>
        <dbReference type="SAM" id="Coils"/>
    </source>
</evidence>
<evidence type="ECO:0000256" key="3">
    <source>
        <dbReference type="ARBA" id="ARBA00022490"/>
    </source>
</evidence>
<keyword evidence="3" id="KW-0963">Cytoplasm</keyword>
<organism evidence="7 8">
    <name type="scientific">Mixta gaviniae</name>
    <dbReference type="NCBI Taxonomy" id="665914"/>
    <lineage>
        <taxon>Bacteria</taxon>
        <taxon>Pseudomonadati</taxon>
        <taxon>Pseudomonadota</taxon>
        <taxon>Gammaproteobacteria</taxon>
        <taxon>Enterobacterales</taxon>
        <taxon>Erwiniaceae</taxon>
        <taxon>Mixta</taxon>
    </lineage>
</organism>
<dbReference type="Pfam" id="PF06188">
    <property type="entry name" value="HrpE"/>
    <property type="match status" value="1"/>
</dbReference>
<evidence type="ECO:0000313" key="7">
    <source>
        <dbReference type="EMBL" id="AUX92212.1"/>
    </source>
</evidence>
<dbReference type="AlphaFoldDB" id="A0A2L0ICV6"/>
<name>A0A2L0ICV6_9GAMM</name>
<evidence type="ECO:0000256" key="4">
    <source>
        <dbReference type="ARBA" id="ARBA00022927"/>
    </source>
</evidence>
<reference evidence="7 8" key="1">
    <citation type="submission" date="2018-01" db="EMBL/GenBank/DDBJ databases">
        <title>Complete and assembled Genome of Pantoea gaviniae DSM22758T.</title>
        <authorList>
            <person name="Stevens M.J.A."/>
            <person name="Zurfluh K."/>
            <person name="Stephan R."/>
        </authorList>
    </citation>
    <scope>NUCLEOTIDE SEQUENCE [LARGE SCALE GENOMIC DNA]</scope>
    <source>
        <strain evidence="7 8">DSM 22758</strain>
    </source>
</reference>
<proteinExistence type="inferred from homology"/>
<keyword evidence="4" id="KW-0653">Protein transport</keyword>
<dbReference type="EMBL" id="CP026377">
    <property type="protein sequence ID" value="AUX92212.1"/>
    <property type="molecule type" value="Genomic_DNA"/>
</dbReference>
<dbReference type="NCBIfam" id="TIGR02499">
    <property type="entry name" value="HrpE_YscL_not"/>
    <property type="match status" value="1"/>
</dbReference>
<keyword evidence="2" id="KW-0813">Transport</keyword>
<dbReference type="KEGG" id="pgz:C2E15_03265"/>
<dbReference type="GO" id="GO:0005737">
    <property type="term" value="C:cytoplasm"/>
    <property type="evidence" value="ECO:0007669"/>
    <property type="project" value="UniProtKB-SubCell"/>
</dbReference>
<sequence length="239" mass="27004">MLPSPAPPRRRRCLSAACRQHGKQRCGAAAPRRRNRRQMMWRLKQIACFTPPDAQQALISRDDLAQQAQAQSLLDAARREAQTLIEQAQQEARQIRQQAEADAASIGEDEQARFWQQAQPLFDDWHRQREAQQRQLVDLASRLLAEGLAHCLAEVPAPARLQALLTQLLNRCAPETQATLNCAPEQLPVVTAWLSEHPALRWRLAPDERLPPESLRLVTDQGEMTIGWRALCQALGAKE</sequence>
<dbReference type="Proteomes" id="UP000238365">
    <property type="component" value="Chromosome"/>
</dbReference>
<comment type="subcellular location">
    <subcellularLocation>
        <location evidence="1">Cytoplasm</location>
    </subcellularLocation>
</comment>
<comment type="similarity">
    <text evidence="5">Belongs to the SctL stator family.</text>
</comment>
<feature type="coiled-coil region" evidence="6">
    <location>
        <begin position="67"/>
        <end position="105"/>
    </location>
</feature>
<keyword evidence="8" id="KW-1185">Reference proteome</keyword>
<gene>
    <name evidence="7" type="ORF">C2E15_03265</name>
</gene>
<dbReference type="InterPro" id="IPR009335">
    <property type="entry name" value="T3SS_HrpE/ATPase_suE"/>
</dbReference>